<comment type="caution">
    <text evidence="9">The sequence shown here is derived from an EMBL/GenBank/DDBJ whole genome shotgun (WGS) entry which is preliminary data.</text>
</comment>
<evidence type="ECO:0000256" key="5">
    <source>
        <dbReference type="ARBA" id="ARBA00022989"/>
    </source>
</evidence>
<feature type="transmembrane region" description="Helical" evidence="7">
    <location>
        <begin position="172"/>
        <end position="191"/>
    </location>
</feature>
<comment type="subcellular location">
    <subcellularLocation>
        <location evidence="1">Cell membrane</location>
        <topology evidence="1">Multi-pass membrane protein</topology>
    </subcellularLocation>
</comment>
<sequence length="244" mass="27066">MGGEKQQNSIENTKGKEINLKEYYEVIKKRLWIIILVTILTTSAGIFYNNLNNVPLYQTSTRIIIESDSENMKTLMVMIKDPIIMEKVKDELQLSGSSEGIAGQIVVERVDESKVVRISATDADPEMAANIVNTTAKVFKNEIVNILDFKGVRLLSEAKVNPNPINEAQNRTIIIALVFGIIAGIGLVFLLDSLDGTIKRESEVEDVLGVPVIGVIANLNKKKLFAKKIKQAELKLRGETLDIQ</sequence>
<evidence type="ECO:0000256" key="1">
    <source>
        <dbReference type="ARBA" id="ARBA00004651"/>
    </source>
</evidence>
<name>A0A433HP49_9BACI</name>
<evidence type="ECO:0000256" key="2">
    <source>
        <dbReference type="ARBA" id="ARBA00006683"/>
    </source>
</evidence>
<evidence type="ECO:0000256" key="6">
    <source>
        <dbReference type="ARBA" id="ARBA00023136"/>
    </source>
</evidence>
<dbReference type="InterPro" id="IPR050445">
    <property type="entry name" value="Bact_polysacc_biosynth/exp"/>
</dbReference>
<dbReference type="GO" id="GO:0004713">
    <property type="term" value="F:protein tyrosine kinase activity"/>
    <property type="evidence" value="ECO:0007669"/>
    <property type="project" value="TreeGrafter"/>
</dbReference>
<evidence type="ECO:0000313" key="9">
    <source>
        <dbReference type="EMBL" id="RUQ30060.1"/>
    </source>
</evidence>
<organism evidence="9 10">
    <name type="scientific">Peribacillus cavernae</name>
    <dbReference type="NCBI Taxonomy" id="1674310"/>
    <lineage>
        <taxon>Bacteria</taxon>
        <taxon>Bacillati</taxon>
        <taxon>Bacillota</taxon>
        <taxon>Bacilli</taxon>
        <taxon>Bacillales</taxon>
        <taxon>Bacillaceae</taxon>
        <taxon>Peribacillus</taxon>
    </lineage>
</organism>
<protein>
    <submittedName>
        <fullName evidence="9">Capsular biosynthesis protein</fullName>
    </submittedName>
</protein>
<evidence type="ECO:0000256" key="7">
    <source>
        <dbReference type="SAM" id="Phobius"/>
    </source>
</evidence>
<comment type="similarity">
    <text evidence="2">Belongs to the CpsC/CapA family.</text>
</comment>
<evidence type="ECO:0000313" key="10">
    <source>
        <dbReference type="Proteomes" id="UP000267430"/>
    </source>
</evidence>
<dbReference type="Proteomes" id="UP000267430">
    <property type="component" value="Unassembled WGS sequence"/>
</dbReference>
<feature type="transmembrane region" description="Helical" evidence="7">
    <location>
        <begin position="31"/>
        <end position="48"/>
    </location>
</feature>
<keyword evidence="6 7" id="KW-0472">Membrane</keyword>
<accession>A0A433HP49</accession>
<dbReference type="RefSeq" id="WP_126864082.1">
    <property type="nucleotide sequence ID" value="NZ_JAUSTX010000001.1"/>
</dbReference>
<dbReference type="AlphaFoldDB" id="A0A433HP49"/>
<reference evidence="9 10" key="1">
    <citation type="submission" date="2018-12" db="EMBL/GenBank/DDBJ databases">
        <title>Bacillus chawlae sp. nov., Bacillus glennii sp. nov., and Bacillus saganii sp. nov. Isolated from the Vehicle Assembly Building at Kennedy Space Center where the Viking Spacecraft were Assembled.</title>
        <authorList>
            <person name="Seuylemezian A."/>
            <person name="Vaishampayan P."/>
        </authorList>
    </citation>
    <scope>NUCLEOTIDE SEQUENCE [LARGE SCALE GENOMIC DNA]</scope>
    <source>
        <strain evidence="9 10">L5</strain>
    </source>
</reference>
<evidence type="ECO:0000259" key="8">
    <source>
        <dbReference type="Pfam" id="PF02706"/>
    </source>
</evidence>
<gene>
    <name evidence="9" type="ORF">ELQ35_06820</name>
</gene>
<dbReference type="Pfam" id="PF02706">
    <property type="entry name" value="Wzz"/>
    <property type="match status" value="1"/>
</dbReference>
<dbReference type="InterPro" id="IPR003856">
    <property type="entry name" value="LPS_length_determ_N"/>
</dbReference>
<dbReference type="PANTHER" id="PTHR32309">
    <property type="entry name" value="TYROSINE-PROTEIN KINASE"/>
    <property type="match status" value="1"/>
</dbReference>
<dbReference type="PANTHER" id="PTHR32309:SF13">
    <property type="entry name" value="FERRIC ENTEROBACTIN TRANSPORT PROTEIN FEPE"/>
    <property type="match status" value="1"/>
</dbReference>
<dbReference type="OrthoDB" id="2365115at2"/>
<evidence type="ECO:0000256" key="4">
    <source>
        <dbReference type="ARBA" id="ARBA00022692"/>
    </source>
</evidence>
<keyword evidence="10" id="KW-1185">Reference proteome</keyword>
<proteinExistence type="inferred from homology"/>
<feature type="domain" description="Polysaccharide chain length determinant N-terminal" evidence="8">
    <location>
        <begin position="17"/>
        <end position="87"/>
    </location>
</feature>
<dbReference type="EMBL" id="RYZZ01000007">
    <property type="protein sequence ID" value="RUQ30060.1"/>
    <property type="molecule type" value="Genomic_DNA"/>
</dbReference>
<evidence type="ECO:0000256" key="3">
    <source>
        <dbReference type="ARBA" id="ARBA00022475"/>
    </source>
</evidence>
<keyword evidence="3" id="KW-1003">Cell membrane</keyword>
<dbReference type="GO" id="GO:0005886">
    <property type="term" value="C:plasma membrane"/>
    <property type="evidence" value="ECO:0007669"/>
    <property type="project" value="UniProtKB-SubCell"/>
</dbReference>
<keyword evidence="5 7" id="KW-1133">Transmembrane helix</keyword>
<keyword evidence="4 7" id="KW-0812">Transmembrane</keyword>